<dbReference type="GO" id="GO:0033104">
    <property type="term" value="C:type VI protein secretion system complex"/>
    <property type="evidence" value="ECO:0007669"/>
    <property type="project" value="InterPro"/>
</dbReference>
<dbReference type="Proteomes" id="UP000199310">
    <property type="component" value="Unassembled WGS sequence"/>
</dbReference>
<sequence>MSFKAVLNIDGEEMNILECRFSFTQNTDHNGKPAARPKGGTINLLIESAGETSLFDWMISNTQTKNGSITFFRRDSMSRLKELKFTDAYCVEYAETFNSANEQPLQIQLTLSSREVKLNNSTYQNPWPA</sequence>
<accession>A0A1I0Q4N8</accession>
<dbReference type="RefSeq" id="WP_089891854.1">
    <property type="nucleotide sequence ID" value="NZ_FOJG01000001.1"/>
</dbReference>
<keyword evidence="2" id="KW-1185">Reference proteome</keyword>
<proteinExistence type="predicted"/>
<dbReference type="Pfam" id="PF17642">
    <property type="entry name" value="TssD"/>
    <property type="match status" value="1"/>
</dbReference>
<organism evidence="1 2">
    <name type="scientific">Chitinophaga arvensicola</name>
    <dbReference type="NCBI Taxonomy" id="29529"/>
    <lineage>
        <taxon>Bacteria</taxon>
        <taxon>Pseudomonadati</taxon>
        <taxon>Bacteroidota</taxon>
        <taxon>Chitinophagia</taxon>
        <taxon>Chitinophagales</taxon>
        <taxon>Chitinophagaceae</taxon>
        <taxon>Chitinophaga</taxon>
    </lineage>
</organism>
<dbReference type="AlphaFoldDB" id="A0A1I0Q4N8"/>
<evidence type="ECO:0000313" key="2">
    <source>
        <dbReference type="Proteomes" id="UP000199310"/>
    </source>
</evidence>
<dbReference type="EMBL" id="FOJG01000001">
    <property type="protein sequence ID" value="SEW21774.1"/>
    <property type="molecule type" value="Genomic_DNA"/>
</dbReference>
<evidence type="ECO:0008006" key="3">
    <source>
        <dbReference type="Google" id="ProtNLM"/>
    </source>
</evidence>
<protein>
    <recommendedName>
        <fullName evidence="3">Phage tail tube protein</fullName>
    </recommendedName>
</protein>
<evidence type="ECO:0000313" key="1">
    <source>
        <dbReference type="EMBL" id="SEW21774.1"/>
    </source>
</evidence>
<dbReference type="OrthoDB" id="955509at2"/>
<reference evidence="2" key="1">
    <citation type="submission" date="2016-10" db="EMBL/GenBank/DDBJ databases">
        <authorList>
            <person name="Varghese N."/>
            <person name="Submissions S."/>
        </authorList>
    </citation>
    <scope>NUCLEOTIDE SEQUENCE [LARGE SCALE GENOMIC DNA]</scope>
    <source>
        <strain evidence="2">DSM 3695</strain>
    </source>
</reference>
<gene>
    <name evidence="1" type="ORF">SAMN04488122_1214</name>
</gene>
<dbReference type="InterPro" id="IPR041408">
    <property type="entry name" value="Hcp_Tssd"/>
</dbReference>
<dbReference type="STRING" id="29529.SAMN04488122_1214"/>
<name>A0A1I0Q4N8_9BACT</name>